<dbReference type="InterPro" id="IPR015358">
    <property type="entry name" value="Tscrpt_reg_MerR_DNA-bd"/>
</dbReference>
<dbReference type="InterPro" id="IPR000551">
    <property type="entry name" value="MerR-type_HTH_dom"/>
</dbReference>
<accession>T1A660</accession>
<dbReference type="AlphaFoldDB" id="T1A660"/>
<dbReference type="InterPro" id="IPR009061">
    <property type="entry name" value="DNA-bd_dom_put_sf"/>
</dbReference>
<dbReference type="Pfam" id="PF00376">
    <property type="entry name" value="MerR"/>
    <property type="match status" value="1"/>
</dbReference>
<dbReference type="PRINTS" id="PR00040">
    <property type="entry name" value="HTHMERR"/>
</dbReference>
<reference evidence="5" key="2">
    <citation type="journal article" date="2014" name="ISME J.">
        <title>Microbial stratification in low pH oxic and suboxic macroscopic growths along an acid mine drainage.</title>
        <authorList>
            <person name="Mendez-Garcia C."/>
            <person name="Mesa V."/>
            <person name="Sprenger R.R."/>
            <person name="Richter M."/>
            <person name="Diez M.S."/>
            <person name="Solano J."/>
            <person name="Bargiela R."/>
            <person name="Golyshina O.V."/>
            <person name="Manteca A."/>
            <person name="Ramos J.L."/>
            <person name="Gallego J.R."/>
            <person name="Llorente I."/>
            <person name="Martins Dos Santos V.A."/>
            <person name="Jensen O.N."/>
            <person name="Pelaez A.I."/>
            <person name="Sanchez J."/>
            <person name="Ferrer M."/>
        </authorList>
    </citation>
    <scope>NUCLEOTIDE SEQUENCE</scope>
</reference>
<dbReference type="PANTHER" id="PTHR30204">
    <property type="entry name" value="REDOX-CYCLING DRUG-SENSING TRANSCRIPTIONAL ACTIVATOR SOXR"/>
    <property type="match status" value="1"/>
</dbReference>
<keyword evidence="1" id="KW-0805">Transcription regulation</keyword>
<keyword evidence="3" id="KW-0804">Transcription</keyword>
<organism evidence="5">
    <name type="scientific">mine drainage metagenome</name>
    <dbReference type="NCBI Taxonomy" id="410659"/>
    <lineage>
        <taxon>unclassified sequences</taxon>
        <taxon>metagenomes</taxon>
        <taxon>ecological metagenomes</taxon>
    </lineage>
</organism>
<dbReference type="PROSITE" id="PS50937">
    <property type="entry name" value="HTH_MERR_2"/>
    <property type="match status" value="1"/>
</dbReference>
<gene>
    <name evidence="5" type="ORF">B1A_17905</name>
</gene>
<comment type="caution">
    <text evidence="5">The sequence shown here is derived from an EMBL/GenBank/DDBJ whole genome shotgun (WGS) entry which is preliminary data.</text>
</comment>
<sequence>MPIGVLARSAGCKIQTIRYYEGIGLLPAARRTAGSQRRYGETHRQKLAFIRHARELGFSLPAIRELLALADQRESDCAEADRIARRHLESVNRRIAMLDGLR</sequence>
<dbReference type="EMBL" id="AUZX01013187">
    <property type="protein sequence ID" value="EQD36379.1"/>
    <property type="molecule type" value="Genomic_DNA"/>
</dbReference>
<dbReference type="GO" id="GO:0003677">
    <property type="term" value="F:DNA binding"/>
    <property type="evidence" value="ECO:0007669"/>
    <property type="project" value="UniProtKB-KW"/>
</dbReference>
<dbReference type="SMART" id="SM00422">
    <property type="entry name" value="HTH_MERR"/>
    <property type="match status" value="1"/>
</dbReference>
<protein>
    <submittedName>
        <fullName evidence="5">Transcriptional regulator, MerR family protein</fullName>
    </submittedName>
</protein>
<proteinExistence type="predicted"/>
<dbReference type="PANTHER" id="PTHR30204:SF92">
    <property type="entry name" value="HTH-TYPE TRANSCRIPTIONAL REGULATOR ZNTR"/>
    <property type="match status" value="1"/>
</dbReference>
<keyword evidence="2" id="KW-0238">DNA-binding</keyword>
<feature type="non-terminal residue" evidence="5">
    <location>
        <position position="102"/>
    </location>
</feature>
<reference evidence="5" key="1">
    <citation type="submission" date="2013-08" db="EMBL/GenBank/DDBJ databases">
        <authorList>
            <person name="Mendez C."/>
            <person name="Richter M."/>
            <person name="Ferrer M."/>
            <person name="Sanchez J."/>
        </authorList>
    </citation>
    <scope>NUCLEOTIDE SEQUENCE</scope>
</reference>
<evidence type="ECO:0000256" key="3">
    <source>
        <dbReference type="ARBA" id="ARBA00023163"/>
    </source>
</evidence>
<dbReference type="InterPro" id="IPR047057">
    <property type="entry name" value="MerR_fam"/>
</dbReference>
<dbReference type="PROSITE" id="PS00552">
    <property type="entry name" value="HTH_MERR_1"/>
    <property type="match status" value="1"/>
</dbReference>
<name>T1A660_9ZZZZ</name>
<evidence type="ECO:0000259" key="4">
    <source>
        <dbReference type="PROSITE" id="PS50937"/>
    </source>
</evidence>
<evidence type="ECO:0000313" key="5">
    <source>
        <dbReference type="EMBL" id="EQD36379.1"/>
    </source>
</evidence>
<dbReference type="SUPFAM" id="SSF46955">
    <property type="entry name" value="Putative DNA-binding domain"/>
    <property type="match status" value="1"/>
</dbReference>
<dbReference type="Gene3D" id="1.10.1660.10">
    <property type="match status" value="1"/>
</dbReference>
<evidence type="ECO:0000256" key="2">
    <source>
        <dbReference type="ARBA" id="ARBA00023125"/>
    </source>
</evidence>
<dbReference type="GO" id="GO:0003700">
    <property type="term" value="F:DNA-binding transcription factor activity"/>
    <property type="evidence" value="ECO:0007669"/>
    <property type="project" value="InterPro"/>
</dbReference>
<feature type="domain" description="HTH merR-type" evidence="4">
    <location>
        <begin position="1"/>
        <end position="69"/>
    </location>
</feature>
<dbReference type="Pfam" id="PF09278">
    <property type="entry name" value="MerR-DNA-bind"/>
    <property type="match status" value="1"/>
</dbReference>
<evidence type="ECO:0000256" key="1">
    <source>
        <dbReference type="ARBA" id="ARBA00023015"/>
    </source>
</evidence>